<evidence type="ECO:0000313" key="11">
    <source>
        <dbReference type="Proteomes" id="UP000011087"/>
    </source>
</evidence>
<dbReference type="STRING" id="905079.L1K4H3"/>
<dbReference type="GeneID" id="17312197"/>
<dbReference type="KEGG" id="gtt:GUITHDRAFT_99263"/>
<evidence type="ECO:0000256" key="2">
    <source>
        <dbReference type="ARBA" id="ARBA00008029"/>
    </source>
</evidence>
<dbReference type="Pfam" id="PF05557">
    <property type="entry name" value="MAD"/>
    <property type="match status" value="1"/>
</dbReference>
<dbReference type="Proteomes" id="UP000011087">
    <property type="component" value="Unassembled WGS sequence"/>
</dbReference>
<evidence type="ECO:0000256" key="1">
    <source>
        <dbReference type="ARBA" id="ARBA00004123"/>
    </source>
</evidence>
<reference evidence="9 11" key="1">
    <citation type="journal article" date="2012" name="Nature">
        <title>Algal genomes reveal evolutionary mosaicism and the fate of nucleomorphs.</title>
        <authorList>
            <consortium name="DOE Joint Genome Institute"/>
            <person name="Curtis B.A."/>
            <person name="Tanifuji G."/>
            <person name="Burki F."/>
            <person name="Gruber A."/>
            <person name="Irimia M."/>
            <person name="Maruyama S."/>
            <person name="Arias M.C."/>
            <person name="Ball S.G."/>
            <person name="Gile G.H."/>
            <person name="Hirakawa Y."/>
            <person name="Hopkins J.F."/>
            <person name="Kuo A."/>
            <person name="Rensing S.A."/>
            <person name="Schmutz J."/>
            <person name="Symeonidi A."/>
            <person name="Elias M."/>
            <person name="Eveleigh R.J."/>
            <person name="Herman E.K."/>
            <person name="Klute M.J."/>
            <person name="Nakayama T."/>
            <person name="Obornik M."/>
            <person name="Reyes-Prieto A."/>
            <person name="Armbrust E.V."/>
            <person name="Aves S.J."/>
            <person name="Beiko R.G."/>
            <person name="Coutinho P."/>
            <person name="Dacks J.B."/>
            <person name="Durnford D.G."/>
            <person name="Fast N.M."/>
            <person name="Green B.R."/>
            <person name="Grisdale C.J."/>
            <person name="Hempel F."/>
            <person name="Henrissat B."/>
            <person name="Hoppner M.P."/>
            <person name="Ishida K."/>
            <person name="Kim E."/>
            <person name="Koreny L."/>
            <person name="Kroth P.G."/>
            <person name="Liu Y."/>
            <person name="Malik S.B."/>
            <person name="Maier U.G."/>
            <person name="McRose D."/>
            <person name="Mock T."/>
            <person name="Neilson J.A."/>
            <person name="Onodera N.T."/>
            <person name="Poole A.M."/>
            <person name="Pritham E.J."/>
            <person name="Richards T.A."/>
            <person name="Rocap G."/>
            <person name="Roy S.W."/>
            <person name="Sarai C."/>
            <person name="Schaack S."/>
            <person name="Shirato S."/>
            <person name="Slamovits C.H."/>
            <person name="Spencer D.F."/>
            <person name="Suzuki S."/>
            <person name="Worden A.Z."/>
            <person name="Zauner S."/>
            <person name="Barry K."/>
            <person name="Bell C."/>
            <person name="Bharti A.K."/>
            <person name="Crow J.A."/>
            <person name="Grimwood J."/>
            <person name="Kramer R."/>
            <person name="Lindquist E."/>
            <person name="Lucas S."/>
            <person name="Salamov A."/>
            <person name="McFadden G.I."/>
            <person name="Lane C.E."/>
            <person name="Keeling P.J."/>
            <person name="Gray M.W."/>
            <person name="Grigoriev I.V."/>
            <person name="Archibald J.M."/>
        </authorList>
    </citation>
    <scope>NUCLEOTIDE SEQUENCE</scope>
    <source>
        <strain evidence="9 11">CCMP2712</strain>
    </source>
</reference>
<reference evidence="10" key="3">
    <citation type="submission" date="2016-03" db="UniProtKB">
        <authorList>
            <consortium name="EnsemblProtists"/>
        </authorList>
    </citation>
    <scope>IDENTIFICATION</scope>
</reference>
<dbReference type="GO" id="GO:0005635">
    <property type="term" value="C:nuclear envelope"/>
    <property type="evidence" value="ECO:0007669"/>
    <property type="project" value="TreeGrafter"/>
</dbReference>
<dbReference type="EnsemblProtists" id="EKX55487">
    <property type="protein sequence ID" value="EKX55487"/>
    <property type="gene ID" value="GUITHDRAFT_99263"/>
</dbReference>
<feature type="coiled-coil region" evidence="7">
    <location>
        <begin position="47"/>
        <end position="81"/>
    </location>
</feature>
<evidence type="ECO:0000256" key="8">
    <source>
        <dbReference type="SAM" id="MobiDB-lite"/>
    </source>
</evidence>
<reference evidence="11" key="2">
    <citation type="submission" date="2012-11" db="EMBL/GenBank/DDBJ databases">
        <authorList>
            <person name="Kuo A."/>
            <person name="Curtis B.A."/>
            <person name="Tanifuji G."/>
            <person name="Burki F."/>
            <person name="Gruber A."/>
            <person name="Irimia M."/>
            <person name="Maruyama S."/>
            <person name="Arias M.C."/>
            <person name="Ball S.G."/>
            <person name="Gile G.H."/>
            <person name="Hirakawa Y."/>
            <person name="Hopkins J.F."/>
            <person name="Rensing S.A."/>
            <person name="Schmutz J."/>
            <person name="Symeonidi A."/>
            <person name="Elias M."/>
            <person name="Eveleigh R.J."/>
            <person name="Herman E.K."/>
            <person name="Klute M.J."/>
            <person name="Nakayama T."/>
            <person name="Obornik M."/>
            <person name="Reyes-Prieto A."/>
            <person name="Armbrust E.V."/>
            <person name="Aves S.J."/>
            <person name="Beiko R.G."/>
            <person name="Coutinho P."/>
            <person name="Dacks J.B."/>
            <person name="Durnford D.G."/>
            <person name="Fast N.M."/>
            <person name="Green B.R."/>
            <person name="Grisdale C."/>
            <person name="Hempe F."/>
            <person name="Henrissat B."/>
            <person name="Hoppner M.P."/>
            <person name="Ishida K.-I."/>
            <person name="Kim E."/>
            <person name="Koreny L."/>
            <person name="Kroth P.G."/>
            <person name="Liu Y."/>
            <person name="Malik S.-B."/>
            <person name="Maier U.G."/>
            <person name="McRose D."/>
            <person name="Mock T."/>
            <person name="Neilson J.A."/>
            <person name="Onodera N.T."/>
            <person name="Poole A.M."/>
            <person name="Pritham E.J."/>
            <person name="Richards T.A."/>
            <person name="Rocap G."/>
            <person name="Roy S.W."/>
            <person name="Sarai C."/>
            <person name="Schaack S."/>
            <person name="Shirato S."/>
            <person name="Slamovits C.H."/>
            <person name="Spencer D.F."/>
            <person name="Suzuki S."/>
            <person name="Worden A.Z."/>
            <person name="Zauner S."/>
            <person name="Barry K."/>
            <person name="Bell C."/>
            <person name="Bharti A.K."/>
            <person name="Crow J.A."/>
            <person name="Grimwood J."/>
            <person name="Kramer R."/>
            <person name="Lindquist E."/>
            <person name="Lucas S."/>
            <person name="Salamov A."/>
            <person name="McFadden G.I."/>
            <person name="Lane C.E."/>
            <person name="Keeling P.J."/>
            <person name="Gray M.W."/>
            <person name="Grigoriev I.V."/>
            <person name="Archibald J.M."/>
        </authorList>
    </citation>
    <scope>NUCLEOTIDE SEQUENCE</scope>
    <source>
        <strain evidence="11">CCMP2712</strain>
    </source>
</reference>
<dbReference type="PANTHER" id="PTHR23168">
    <property type="entry name" value="MITOTIC SPINDLE ASSEMBLY CHECKPOINT PROTEIN MAD1 MITOTIC ARREST DEFICIENT-LIKE PROTEIN 1"/>
    <property type="match status" value="1"/>
</dbReference>
<keyword evidence="5" id="KW-0539">Nucleus</keyword>
<comment type="subcellular location">
    <subcellularLocation>
        <location evidence="1">Nucleus</location>
    </subcellularLocation>
</comment>
<dbReference type="InterPro" id="IPR008672">
    <property type="entry name" value="Mad1"/>
</dbReference>
<evidence type="ECO:0000256" key="5">
    <source>
        <dbReference type="ARBA" id="ARBA00023242"/>
    </source>
</evidence>
<sequence>MDSPNSSNSTLTPVGKRVTAMQCPDLSISDSPKSFSFSKSPGAVKLETKMRDKISSLQAEIDRLSEKVRSEELEKHNALLEIRKLKAMLHKSDEVDEKQIRIGILEAERTNLLHEMQSLRRSLASADPQVQELQDQINELRDMLRDRDAQLSCHKQRLDSFRKHNLSGAPNDSDKLKAALEDNRLLNEELDRNVTELGKLEHRLARGEFNPMKSKVVRPGAHVPCPSCAGLRSKLSQAEKARQEAEELFAKASKGGGDDEDSDGEKSDGYGSLEAGLKIAELNKMIAEKDKYIQRLSEQAKAQIQEYKEVAKALFGFSLSKHKSSSGKNTLGQYQVKSLFAYSSEDVLLIQAQEGGKQVVVLQI</sequence>
<dbReference type="GO" id="GO:0000776">
    <property type="term" value="C:kinetochore"/>
    <property type="evidence" value="ECO:0007669"/>
    <property type="project" value="TreeGrafter"/>
</dbReference>
<dbReference type="EMBL" id="JH992965">
    <property type="protein sequence ID" value="EKX55487.1"/>
    <property type="molecule type" value="Genomic_DNA"/>
</dbReference>
<evidence type="ECO:0000256" key="7">
    <source>
        <dbReference type="SAM" id="Coils"/>
    </source>
</evidence>
<organism evidence="9">
    <name type="scientific">Guillardia theta (strain CCMP2712)</name>
    <name type="common">Cryptophyte</name>
    <dbReference type="NCBI Taxonomy" id="905079"/>
    <lineage>
        <taxon>Eukaryota</taxon>
        <taxon>Cryptophyceae</taxon>
        <taxon>Pyrenomonadales</taxon>
        <taxon>Geminigeraceae</taxon>
        <taxon>Guillardia</taxon>
    </lineage>
</organism>
<gene>
    <name evidence="9" type="ORF">GUITHDRAFT_99263</name>
</gene>
<evidence type="ECO:0000313" key="10">
    <source>
        <dbReference type="EnsemblProtists" id="EKX55487"/>
    </source>
</evidence>
<dbReference type="GO" id="GO:0007094">
    <property type="term" value="P:mitotic spindle assembly checkpoint signaling"/>
    <property type="evidence" value="ECO:0007669"/>
    <property type="project" value="InterPro"/>
</dbReference>
<evidence type="ECO:0000256" key="6">
    <source>
        <dbReference type="ARBA" id="ARBA00023306"/>
    </source>
</evidence>
<dbReference type="HOGENOM" id="CLU_761730_0_0_1"/>
<keyword evidence="4" id="KW-0498">Mitosis</keyword>
<keyword evidence="11" id="KW-1185">Reference proteome</keyword>
<dbReference type="GO" id="GO:0051301">
    <property type="term" value="P:cell division"/>
    <property type="evidence" value="ECO:0007669"/>
    <property type="project" value="UniProtKB-KW"/>
</dbReference>
<evidence type="ECO:0000256" key="4">
    <source>
        <dbReference type="ARBA" id="ARBA00022776"/>
    </source>
</evidence>
<name>L1K4H3_GUITC</name>
<keyword evidence="7" id="KW-0175">Coiled coil</keyword>
<dbReference type="PANTHER" id="PTHR23168:SF0">
    <property type="entry name" value="MITOTIC SPINDLE ASSEMBLY CHECKPOINT PROTEIN MAD1"/>
    <property type="match status" value="1"/>
</dbReference>
<dbReference type="OMA" id="MERRVYC"/>
<protein>
    <submittedName>
        <fullName evidence="9 10">Uncharacterized protein</fullName>
    </submittedName>
</protein>
<evidence type="ECO:0000256" key="3">
    <source>
        <dbReference type="ARBA" id="ARBA00022618"/>
    </source>
</evidence>
<feature type="region of interest" description="Disordered" evidence="8">
    <location>
        <begin position="250"/>
        <end position="269"/>
    </location>
</feature>
<keyword evidence="3" id="KW-0132">Cell division</keyword>
<dbReference type="PaxDb" id="55529-EKX55487"/>
<dbReference type="GO" id="GO:0051315">
    <property type="term" value="P:attachment of mitotic spindle microtubules to kinetochore"/>
    <property type="evidence" value="ECO:0007669"/>
    <property type="project" value="TreeGrafter"/>
</dbReference>
<keyword evidence="6" id="KW-0131">Cell cycle</keyword>
<dbReference type="RefSeq" id="XP_005842467.1">
    <property type="nucleotide sequence ID" value="XM_005842410.1"/>
</dbReference>
<evidence type="ECO:0000313" key="9">
    <source>
        <dbReference type="EMBL" id="EKX55487.1"/>
    </source>
</evidence>
<comment type="similarity">
    <text evidence="2">Belongs to the MAD1 family.</text>
</comment>
<dbReference type="AlphaFoldDB" id="L1K4H3"/>
<feature type="coiled-coil region" evidence="7">
    <location>
        <begin position="279"/>
        <end position="313"/>
    </location>
</feature>
<accession>L1K4H3</accession>
<dbReference type="GO" id="GO:0072686">
    <property type="term" value="C:mitotic spindle"/>
    <property type="evidence" value="ECO:0007669"/>
    <property type="project" value="TreeGrafter"/>
</dbReference>
<proteinExistence type="inferred from homology"/>